<comment type="caution">
    <text evidence="2">The sequence shown here is derived from an EMBL/GenBank/DDBJ whole genome shotgun (WGS) entry which is preliminary data.</text>
</comment>
<dbReference type="EMBL" id="JAGRQC010000003">
    <property type="protein sequence ID" value="MBR0552962.1"/>
    <property type="molecule type" value="Genomic_DNA"/>
</dbReference>
<dbReference type="GO" id="GO:0004497">
    <property type="term" value="F:monooxygenase activity"/>
    <property type="evidence" value="ECO:0007669"/>
    <property type="project" value="UniProtKB-KW"/>
</dbReference>
<dbReference type="InterPro" id="IPR052936">
    <property type="entry name" value="Jasmonate_Hydroxylase-like"/>
</dbReference>
<proteinExistence type="predicted"/>
<dbReference type="SUPFAM" id="SSF54909">
    <property type="entry name" value="Dimeric alpha+beta barrel"/>
    <property type="match status" value="1"/>
</dbReference>
<accession>A0A8T4IFZ2</accession>
<evidence type="ECO:0000259" key="1">
    <source>
        <dbReference type="Pfam" id="PF03992"/>
    </source>
</evidence>
<dbReference type="InterPro" id="IPR011008">
    <property type="entry name" value="Dimeric_a/b-barrel"/>
</dbReference>
<keyword evidence="2" id="KW-0503">Monooxygenase</keyword>
<evidence type="ECO:0000313" key="3">
    <source>
        <dbReference type="Proteomes" id="UP000676996"/>
    </source>
</evidence>
<reference evidence="2" key="1">
    <citation type="submission" date="2021-04" db="EMBL/GenBank/DDBJ databases">
        <title>Ouciella asimina sp. nov., isolated from the surface seawater in the hydrothermal field of Okinawa Trough.</title>
        <authorList>
            <person name="Shuang W."/>
        </authorList>
    </citation>
    <scope>NUCLEOTIDE SEQUENCE</scope>
    <source>
        <strain evidence="2">LXI357</strain>
    </source>
</reference>
<feature type="domain" description="ABM" evidence="1">
    <location>
        <begin position="27"/>
        <end position="80"/>
    </location>
</feature>
<dbReference type="Gene3D" id="3.30.70.100">
    <property type="match status" value="1"/>
</dbReference>
<protein>
    <submittedName>
        <fullName evidence="2">Antibiotic biosynthesis monooxygenase</fullName>
    </submittedName>
</protein>
<dbReference type="Pfam" id="PF03992">
    <property type="entry name" value="ABM"/>
    <property type="match status" value="1"/>
</dbReference>
<organism evidence="2 3">
    <name type="scientific">Stakelama marina</name>
    <dbReference type="NCBI Taxonomy" id="2826939"/>
    <lineage>
        <taxon>Bacteria</taxon>
        <taxon>Pseudomonadati</taxon>
        <taxon>Pseudomonadota</taxon>
        <taxon>Alphaproteobacteria</taxon>
        <taxon>Sphingomonadales</taxon>
        <taxon>Sphingomonadaceae</taxon>
        <taxon>Stakelama</taxon>
    </lineage>
</organism>
<dbReference type="Proteomes" id="UP000676996">
    <property type="component" value="Unassembled WGS sequence"/>
</dbReference>
<keyword evidence="2" id="KW-0560">Oxidoreductase</keyword>
<gene>
    <name evidence="2" type="ORF">J7S20_10630</name>
</gene>
<dbReference type="InterPro" id="IPR007138">
    <property type="entry name" value="ABM_dom"/>
</dbReference>
<evidence type="ECO:0000313" key="2">
    <source>
        <dbReference type="EMBL" id="MBR0552962.1"/>
    </source>
</evidence>
<dbReference type="PANTHER" id="PTHR37811">
    <property type="entry name" value="BLL5343 PROTEIN"/>
    <property type="match status" value="1"/>
</dbReference>
<dbReference type="PANTHER" id="PTHR37811:SF2">
    <property type="entry name" value="ABM DOMAIN-CONTAINING PROTEIN"/>
    <property type="match status" value="1"/>
</dbReference>
<keyword evidence="3" id="KW-1185">Reference proteome</keyword>
<sequence length="107" mass="11995">MGRGRRGQIAVIFTSRRTANDGVGYDRAAAQMEALAAAQPGFAGFESVRGADGVGITVSYWQDRESACAWRDHPEHSRIRQLGRDRWYRSYSITVAEVERAYDWTAP</sequence>
<dbReference type="AlphaFoldDB" id="A0A8T4IFZ2"/>
<name>A0A8T4IFZ2_9SPHN</name>